<name>A0A8S5UD97_9CAUD</name>
<proteinExistence type="predicted"/>
<reference evidence="2" key="1">
    <citation type="journal article" date="2021" name="Proc. Natl. Acad. Sci. U.S.A.">
        <title>A Catalog of Tens of Thousands of Viruses from Human Metagenomes Reveals Hidden Associations with Chronic Diseases.</title>
        <authorList>
            <person name="Tisza M.J."/>
            <person name="Buck C.B."/>
        </authorList>
    </citation>
    <scope>NUCLEOTIDE SEQUENCE</scope>
    <source>
        <strain evidence="2">Ct13O11</strain>
    </source>
</reference>
<evidence type="ECO:0000313" key="2">
    <source>
        <dbReference type="EMBL" id="DAF92403.1"/>
    </source>
</evidence>
<keyword evidence="1" id="KW-1133">Transmembrane helix</keyword>
<evidence type="ECO:0000256" key="1">
    <source>
        <dbReference type="SAM" id="Phobius"/>
    </source>
</evidence>
<organism evidence="2">
    <name type="scientific">Siphoviridae sp. ct13O11</name>
    <dbReference type="NCBI Taxonomy" id="2825303"/>
    <lineage>
        <taxon>Viruses</taxon>
        <taxon>Duplodnaviria</taxon>
        <taxon>Heunggongvirae</taxon>
        <taxon>Uroviricota</taxon>
        <taxon>Caudoviricetes</taxon>
    </lineage>
</organism>
<protein>
    <submittedName>
        <fullName evidence="2">Uncharacterized protein</fullName>
    </submittedName>
</protein>
<dbReference type="EMBL" id="BK016066">
    <property type="protein sequence ID" value="DAF92403.1"/>
    <property type="molecule type" value="Genomic_DNA"/>
</dbReference>
<keyword evidence="1" id="KW-0812">Transmembrane</keyword>
<sequence length="82" mass="9805">MHSTLDTISGIILILMATTATAVVIELLRRKYSPTYRAQAEARDKLRADTRTDWEREADRRAREDKWLRWITTWNLLFKKRN</sequence>
<accession>A0A8S5UD97</accession>
<feature type="transmembrane region" description="Helical" evidence="1">
    <location>
        <begin position="6"/>
        <end position="28"/>
    </location>
</feature>
<keyword evidence="1" id="KW-0472">Membrane</keyword>